<gene>
    <name evidence="1" type="ORF">HAX54_002242</name>
</gene>
<feature type="non-terminal residue" evidence="1">
    <location>
        <position position="209"/>
    </location>
</feature>
<comment type="caution">
    <text evidence="1">The sequence shown here is derived from an EMBL/GenBank/DDBJ whole genome shotgun (WGS) entry which is preliminary data.</text>
</comment>
<evidence type="ECO:0000313" key="1">
    <source>
        <dbReference type="EMBL" id="MCE3215387.1"/>
    </source>
</evidence>
<name>A0ABS8WR42_DATST</name>
<evidence type="ECO:0000313" key="2">
    <source>
        <dbReference type="Proteomes" id="UP000823775"/>
    </source>
</evidence>
<keyword evidence="2" id="KW-1185">Reference proteome</keyword>
<accession>A0ABS8WR42</accession>
<proteinExistence type="predicted"/>
<reference evidence="1 2" key="1">
    <citation type="journal article" date="2021" name="BMC Genomics">
        <title>Datura genome reveals duplications of psychoactive alkaloid biosynthetic genes and high mutation rate following tissue culture.</title>
        <authorList>
            <person name="Rajewski A."/>
            <person name="Carter-House D."/>
            <person name="Stajich J."/>
            <person name="Litt A."/>
        </authorList>
    </citation>
    <scope>NUCLEOTIDE SEQUENCE [LARGE SCALE GENOMIC DNA]</scope>
    <source>
        <strain evidence="1">AR-01</strain>
    </source>
</reference>
<feature type="non-terminal residue" evidence="1">
    <location>
        <position position="1"/>
    </location>
</feature>
<dbReference type="Proteomes" id="UP000823775">
    <property type="component" value="Unassembled WGS sequence"/>
</dbReference>
<protein>
    <submittedName>
        <fullName evidence="1">Uncharacterized protein</fullName>
    </submittedName>
</protein>
<organism evidence="1 2">
    <name type="scientific">Datura stramonium</name>
    <name type="common">Jimsonweed</name>
    <name type="synonym">Common thornapple</name>
    <dbReference type="NCBI Taxonomy" id="4076"/>
    <lineage>
        <taxon>Eukaryota</taxon>
        <taxon>Viridiplantae</taxon>
        <taxon>Streptophyta</taxon>
        <taxon>Embryophyta</taxon>
        <taxon>Tracheophyta</taxon>
        <taxon>Spermatophyta</taxon>
        <taxon>Magnoliopsida</taxon>
        <taxon>eudicotyledons</taxon>
        <taxon>Gunneridae</taxon>
        <taxon>Pentapetalae</taxon>
        <taxon>asterids</taxon>
        <taxon>lamiids</taxon>
        <taxon>Solanales</taxon>
        <taxon>Solanaceae</taxon>
        <taxon>Solanoideae</taxon>
        <taxon>Datureae</taxon>
        <taxon>Datura</taxon>
    </lineage>
</organism>
<dbReference type="EMBL" id="JACEIK010011000">
    <property type="protein sequence ID" value="MCE3215387.1"/>
    <property type="molecule type" value="Genomic_DNA"/>
</dbReference>
<sequence length="209" mass="23219">GKTRGRGWAQVVAPARGQARAPSPKLEIEIEELQHQPEGVGPAQPLIGFVAMSILQDTMVRIFSLLRACCKQGLCLTLPMFHELEMRHGLTRRCVVRPIEAAKRSPVVRVFSVVLSPEENFMVEVTLNTFGLAGLFRRHYKLHREARVHVKLHKAHIPSIQVMVASLMQQDLLIGHCQMEDDLSVVSGSTLLGSIPNSLITGGKDCKFR</sequence>